<reference evidence="2" key="1">
    <citation type="submission" date="2021-02" db="EMBL/GenBank/DDBJ databases">
        <authorList>
            <person name="Nowell W R."/>
        </authorList>
    </citation>
    <scope>NUCLEOTIDE SEQUENCE</scope>
</reference>
<evidence type="ECO:0000313" key="1">
    <source>
        <dbReference type="EMBL" id="CAF4823644.1"/>
    </source>
</evidence>
<dbReference type="EMBL" id="CAJOBP010053695">
    <property type="protein sequence ID" value="CAF4823644.1"/>
    <property type="molecule type" value="Genomic_DNA"/>
</dbReference>
<sequence length="91" mass="10670">MFGDAVVKIFPSDEHVVLELSDRSIYEKCIDQGVVRIDQHLLGIEAYTFTNNPENSEIDAENWYETEMVDHKPDIMPFISNPQHPIFQFKW</sequence>
<dbReference type="AlphaFoldDB" id="A0A822BWH0"/>
<proteinExistence type="predicted"/>
<gene>
    <name evidence="2" type="ORF">QYT958_LOCUS40983</name>
    <name evidence="1" type="ORF">UJA718_LOCUS42274</name>
</gene>
<dbReference type="EMBL" id="CAJOBR010044773">
    <property type="protein sequence ID" value="CAF5035436.1"/>
    <property type="molecule type" value="Genomic_DNA"/>
</dbReference>
<accession>A0A822BWH0</accession>
<organism evidence="2 3">
    <name type="scientific">Rotaria socialis</name>
    <dbReference type="NCBI Taxonomy" id="392032"/>
    <lineage>
        <taxon>Eukaryota</taxon>
        <taxon>Metazoa</taxon>
        <taxon>Spiralia</taxon>
        <taxon>Gnathifera</taxon>
        <taxon>Rotifera</taxon>
        <taxon>Eurotatoria</taxon>
        <taxon>Bdelloidea</taxon>
        <taxon>Philodinida</taxon>
        <taxon>Philodinidae</taxon>
        <taxon>Rotaria</taxon>
    </lineage>
</organism>
<dbReference type="Proteomes" id="UP000663848">
    <property type="component" value="Unassembled WGS sequence"/>
</dbReference>
<dbReference type="Proteomes" id="UP000663873">
    <property type="component" value="Unassembled WGS sequence"/>
</dbReference>
<evidence type="ECO:0000313" key="3">
    <source>
        <dbReference type="Proteomes" id="UP000663848"/>
    </source>
</evidence>
<feature type="non-terminal residue" evidence="2">
    <location>
        <position position="91"/>
    </location>
</feature>
<name>A0A822BWH0_9BILA</name>
<protein>
    <submittedName>
        <fullName evidence="2">Uncharacterized protein</fullName>
    </submittedName>
</protein>
<evidence type="ECO:0000313" key="2">
    <source>
        <dbReference type="EMBL" id="CAF5035436.1"/>
    </source>
</evidence>
<comment type="caution">
    <text evidence="2">The sequence shown here is derived from an EMBL/GenBank/DDBJ whole genome shotgun (WGS) entry which is preliminary data.</text>
</comment>
<evidence type="ECO:0000313" key="4">
    <source>
        <dbReference type="Proteomes" id="UP000663873"/>
    </source>
</evidence>
<keyword evidence="4" id="KW-1185">Reference proteome</keyword>